<dbReference type="InterPro" id="IPR037923">
    <property type="entry name" value="HTH-like"/>
</dbReference>
<dbReference type="Gene3D" id="1.10.10.60">
    <property type="entry name" value="Homeodomain-like"/>
    <property type="match status" value="1"/>
</dbReference>
<sequence>MLAEYRNQQIYHNHITTIPFGAFDFVLYYAEQMSQIIPVFEHQHDLYEIFYGIEGEANVVCGQDSLPLYENSMVLLGKNHLHRLRYMPEKPAVYFTMIFDIIPKSGNSSIDAELEYREIAKALDKADTNKYIYLPRAVSQQALLADIHKQIQDRKIGWASQIGILYYLFVLNLLRQTTSVVSDVKTPLGYKNIALEASKYIHSNYADELTIDMVAQQLNVTPRHVNRLFQEMFGRSFAHTVSVIRMEYAKKYLRTTNDSLERIAMHVGLPSGKVLIRLFHEQEGMSPGDYRAKFH</sequence>
<keyword evidence="3" id="KW-0804">Transcription</keyword>
<dbReference type="Pfam" id="PF12833">
    <property type="entry name" value="HTH_18"/>
    <property type="match status" value="1"/>
</dbReference>
<dbReference type="GO" id="GO:0003700">
    <property type="term" value="F:DNA-binding transcription factor activity"/>
    <property type="evidence" value="ECO:0007669"/>
    <property type="project" value="InterPro"/>
</dbReference>
<dbReference type="Gene3D" id="2.60.120.10">
    <property type="entry name" value="Jelly Rolls"/>
    <property type="match status" value="1"/>
</dbReference>
<dbReference type="SMART" id="SM00342">
    <property type="entry name" value="HTH_ARAC"/>
    <property type="match status" value="1"/>
</dbReference>
<feature type="domain" description="HTH araC/xylS-type" evidence="4">
    <location>
        <begin position="195"/>
        <end position="293"/>
    </location>
</feature>
<dbReference type="GO" id="GO:0043565">
    <property type="term" value="F:sequence-specific DNA binding"/>
    <property type="evidence" value="ECO:0007669"/>
    <property type="project" value="InterPro"/>
</dbReference>
<dbReference type="EMBL" id="JACOPL010000006">
    <property type="protein sequence ID" value="MBC5725342.1"/>
    <property type="molecule type" value="Genomic_DNA"/>
</dbReference>
<dbReference type="InterPro" id="IPR003313">
    <property type="entry name" value="AraC-bd"/>
</dbReference>
<reference evidence="5" key="1">
    <citation type="submission" date="2020-08" db="EMBL/GenBank/DDBJ databases">
        <title>Genome public.</title>
        <authorList>
            <person name="Liu C."/>
            <person name="Sun Q."/>
        </authorList>
    </citation>
    <scope>NUCLEOTIDE SEQUENCE</scope>
    <source>
        <strain evidence="5">NSJ-28</strain>
    </source>
</reference>
<evidence type="ECO:0000313" key="5">
    <source>
        <dbReference type="EMBL" id="MBC5725342.1"/>
    </source>
</evidence>
<dbReference type="InterPro" id="IPR009057">
    <property type="entry name" value="Homeodomain-like_sf"/>
</dbReference>
<dbReference type="PROSITE" id="PS01124">
    <property type="entry name" value="HTH_ARAC_FAMILY_2"/>
    <property type="match status" value="1"/>
</dbReference>
<comment type="caution">
    <text evidence="5">The sequence shown here is derived from an EMBL/GenBank/DDBJ whole genome shotgun (WGS) entry which is preliminary data.</text>
</comment>
<dbReference type="AlphaFoldDB" id="A0A923LW22"/>
<dbReference type="PANTHER" id="PTHR43280">
    <property type="entry name" value="ARAC-FAMILY TRANSCRIPTIONAL REGULATOR"/>
    <property type="match status" value="1"/>
</dbReference>
<evidence type="ECO:0000256" key="2">
    <source>
        <dbReference type="ARBA" id="ARBA00023125"/>
    </source>
</evidence>
<dbReference type="RefSeq" id="WP_054326419.1">
    <property type="nucleotide sequence ID" value="NZ_JACOPL010000006.1"/>
</dbReference>
<name>A0A923LW22_9FIRM</name>
<accession>A0A923LW22</accession>
<dbReference type="Proteomes" id="UP000606499">
    <property type="component" value="Unassembled WGS sequence"/>
</dbReference>
<evidence type="ECO:0000313" key="6">
    <source>
        <dbReference type="Proteomes" id="UP000606499"/>
    </source>
</evidence>
<evidence type="ECO:0000259" key="4">
    <source>
        <dbReference type="PROSITE" id="PS01124"/>
    </source>
</evidence>
<dbReference type="SUPFAM" id="SSF51215">
    <property type="entry name" value="Regulatory protein AraC"/>
    <property type="match status" value="1"/>
</dbReference>
<keyword evidence="6" id="KW-1185">Reference proteome</keyword>
<evidence type="ECO:0000256" key="3">
    <source>
        <dbReference type="ARBA" id="ARBA00023163"/>
    </source>
</evidence>
<protein>
    <submittedName>
        <fullName evidence="5">Helix-turn-helix transcriptional regulator</fullName>
    </submittedName>
</protein>
<dbReference type="SUPFAM" id="SSF46689">
    <property type="entry name" value="Homeodomain-like"/>
    <property type="match status" value="2"/>
</dbReference>
<keyword evidence="1" id="KW-0805">Transcription regulation</keyword>
<organism evidence="5 6">
    <name type="scientific">Agathobaculum faecis</name>
    <dbReference type="NCBI Taxonomy" id="2763013"/>
    <lineage>
        <taxon>Bacteria</taxon>
        <taxon>Bacillati</taxon>
        <taxon>Bacillota</taxon>
        <taxon>Clostridia</taxon>
        <taxon>Eubacteriales</taxon>
        <taxon>Butyricicoccaceae</taxon>
        <taxon>Agathobaculum</taxon>
    </lineage>
</organism>
<evidence type="ECO:0000256" key="1">
    <source>
        <dbReference type="ARBA" id="ARBA00023015"/>
    </source>
</evidence>
<keyword evidence="2" id="KW-0238">DNA-binding</keyword>
<dbReference type="InterPro" id="IPR018060">
    <property type="entry name" value="HTH_AraC"/>
</dbReference>
<gene>
    <name evidence="5" type="ORF">H8S45_07705</name>
</gene>
<dbReference type="InterPro" id="IPR014710">
    <property type="entry name" value="RmlC-like_jellyroll"/>
</dbReference>
<dbReference type="Pfam" id="PF02311">
    <property type="entry name" value="AraC_binding"/>
    <property type="match status" value="1"/>
</dbReference>
<dbReference type="PANTHER" id="PTHR43280:SF2">
    <property type="entry name" value="HTH-TYPE TRANSCRIPTIONAL REGULATOR EXSA"/>
    <property type="match status" value="1"/>
</dbReference>
<proteinExistence type="predicted"/>